<accession>A0A1A7P310</accession>
<name>A0A1A7P310_9PAST</name>
<proteinExistence type="inferred from homology"/>
<dbReference type="AlphaFoldDB" id="A0A1A7P310"/>
<feature type="chain" id="PRO_5009828443" description="Fimbrial protein" evidence="5">
    <location>
        <begin position="20"/>
        <end position="192"/>
    </location>
</feature>
<evidence type="ECO:0000256" key="3">
    <source>
        <dbReference type="ARBA" id="ARBA00022729"/>
    </source>
</evidence>
<comment type="similarity">
    <text evidence="2">Belongs to the fimbrial protein family.</text>
</comment>
<dbReference type="SUPFAM" id="SSF49401">
    <property type="entry name" value="Bacterial adhesins"/>
    <property type="match status" value="1"/>
</dbReference>
<dbReference type="PANTHER" id="PTHR33420">
    <property type="entry name" value="FIMBRIAL SUBUNIT ELFA-RELATED"/>
    <property type="match status" value="1"/>
</dbReference>
<dbReference type="InterPro" id="IPR008966">
    <property type="entry name" value="Adhesion_dom_sf"/>
</dbReference>
<organism evidence="6 7">
    <name type="scientific">Gallibacterium anatis</name>
    <dbReference type="NCBI Taxonomy" id="750"/>
    <lineage>
        <taxon>Bacteria</taxon>
        <taxon>Pseudomonadati</taxon>
        <taxon>Pseudomonadota</taxon>
        <taxon>Gammaproteobacteria</taxon>
        <taxon>Pasteurellales</taxon>
        <taxon>Pasteurellaceae</taxon>
        <taxon>Gallibacterium</taxon>
    </lineage>
</organism>
<evidence type="ECO:0000256" key="2">
    <source>
        <dbReference type="ARBA" id="ARBA00006671"/>
    </source>
</evidence>
<evidence type="ECO:0000313" key="7">
    <source>
        <dbReference type="Proteomes" id="UP000092643"/>
    </source>
</evidence>
<keyword evidence="3 5" id="KW-0732">Signal</keyword>
<dbReference type="Pfam" id="PF16970">
    <property type="entry name" value="FimA"/>
    <property type="match status" value="1"/>
</dbReference>
<dbReference type="InterPro" id="IPR039458">
    <property type="entry name" value="FimA-like"/>
</dbReference>
<evidence type="ECO:0000256" key="1">
    <source>
        <dbReference type="ARBA" id="ARBA00004561"/>
    </source>
</evidence>
<evidence type="ECO:0008006" key="8">
    <source>
        <dbReference type="Google" id="ProtNLM"/>
    </source>
</evidence>
<evidence type="ECO:0000256" key="4">
    <source>
        <dbReference type="ARBA" id="ARBA00023263"/>
    </source>
</evidence>
<protein>
    <recommendedName>
        <fullName evidence="8">Fimbrial protein</fullName>
    </recommendedName>
</protein>
<dbReference type="InterPro" id="IPR036937">
    <property type="entry name" value="Adhesion_dom_fimbrial_sf"/>
</dbReference>
<gene>
    <name evidence="6" type="ORF">QV03_11485</name>
</gene>
<evidence type="ECO:0000256" key="5">
    <source>
        <dbReference type="SAM" id="SignalP"/>
    </source>
</evidence>
<dbReference type="PANTHER" id="PTHR33420:SF3">
    <property type="entry name" value="FIMBRIAL SUBUNIT ELFA"/>
    <property type="match status" value="1"/>
</dbReference>
<reference evidence="6 7" key="1">
    <citation type="submission" date="2014-11" db="EMBL/GenBank/DDBJ databases">
        <title>Pan-genome of Gallibacterium spp.</title>
        <authorList>
            <person name="Kudirkiene E."/>
            <person name="Bojesen A.M."/>
        </authorList>
    </citation>
    <scope>NUCLEOTIDE SEQUENCE [LARGE SCALE GENOMIC DNA]</scope>
    <source>
        <strain evidence="6 7">F 279</strain>
    </source>
</reference>
<comment type="subcellular location">
    <subcellularLocation>
        <location evidence="1">Fimbrium</location>
    </subcellularLocation>
</comment>
<dbReference type="Gene3D" id="2.60.40.1090">
    <property type="entry name" value="Fimbrial-type adhesion domain"/>
    <property type="match status" value="1"/>
</dbReference>
<sequence length="192" mass="20485">MIPLSLLLSATLFTSSAMAYDGQITFTGKVVATTCALAEGEAQKTVNLPTVSASSFSQAGSTAGLTPFQIKLQDCPTSNSSENPASVTVYFEGTHDIVDQATGNLINTAKSGTQEIAKSVQIQILDKNQKAIDLRKDILSLDAQKDPELVYEEIKGESAPVLSYYAQYYAPQANSVTAGNVEATIKYTLVYK</sequence>
<dbReference type="GO" id="GO:0043709">
    <property type="term" value="P:cell adhesion involved in single-species biofilm formation"/>
    <property type="evidence" value="ECO:0007669"/>
    <property type="project" value="TreeGrafter"/>
</dbReference>
<feature type="signal peptide" evidence="5">
    <location>
        <begin position="1"/>
        <end position="19"/>
    </location>
</feature>
<dbReference type="Proteomes" id="UP000092643">
    <property type="component" value="Unassembled WGS sequence"/>
</dbReference>
<evidence type="ECO:0000313" key="6">
    <source>
        <dbReference type="EMBL" id="OBW95609.1"/>
    </source>
</evidence>
<comment type="caution">
    <text evidence="6">The sequence shown here is derived from an EMBL/GenBank/DDBJ whole genome shotgun (WGS) entry which is preliminary data.</text>
</comment>
<dbReference type="InterPro" id="IPR050263">
    <property type="entry name" value="Bact_Fimbrial_Adh_Pro"/>
</dbReference>
<dbReference type="GO" id="GO:0009289">
    <property type="term" value="C:pilus"/>
    <property type="evidence" value="ECO:0007669"/>
    <property type="project" value="UniProtKB-SubCell"/>
</dbReference>
<dbReference type="PATRIC" id="fig|750.21.peg.2157"/>
<keyword evidence="4" id="KW-0281">Fimbrium</keyword>
<dbReference type="EMBL" id="JTJO01000074">
    <property type="protein sequence ID" value="OBW95609.1"/>
    <property type="molecule type" value="Genomic_DNA"/>
</dbReference>